<evidence type="ECO:0000313" key="3">
    <source>
        <dbReference type="Proteomes" id="UP000637628"/>
    </source>
</evidence>
<feature type="transmembrane region" description="Helical" evidence="1">
    <location>
        <begin position="77"/>
        <end position="96"/>
    </location>
</feature>
<keyword evidence="1" id="KW-0812">Transmembrane</keyword>
<keyword evidence="3" id="KW-1185">Reference proteome</keyword>
<accession>A0ABQ3YXF4</accession>
<gene>
    <name evidence="2" type="ORF">Adu01nite_36030</name>
</gene>
<evidence type="ECO:0000313" key="2">
    <source>
        <dbReference type="EMBL" id="GIE02253.1"/>
    </source>
</evidence>
<organism evidence="2 3">
    <name type="scientific">Paractinoplanes durhamensis</name>
    <dbReference type="NCBI Taxonomy" id="113563"/>
    <lineage>
        <taxon>Bacteria</taxon>
        <taxon>Bacillati</taxon>
        <taxon>Actinomycetota</taxon>
        <taxon>Actinomycetes</taxon>
        <taxon>Micromonosporales</taxon>
        <taxon>Micromonosporaceae</taxon>
        <taxon>Paractinoplanes</taxon>
    </lineage>
</organism>
<proteinExistence type="predicted"/>
<dbReference type="EMBL" id="BOML01000031">
    <property type="protein sequence ID" value="GIE02253.1"/>
    <property type="molecule type" value="Genomic_DNA"/>
</dbReference>
<reference evidence="2 3" key="1">
    <citation type="submission" date="2021-01" db="EMBL/GenBank/DDBJ databases">
        <title>Whole genome shotgun sequence of Actinoplanes durhamensis NBRC 14914.</title>
        <authorList>
            <person name="Komaki H."/>
            <person name="Tamura T."/>
        </authorList>
    </citation>
    <scope>NUCLEOTIDE SEQUENCE [LARGE SCALE GENOMIC DNA]</scope>
    <source>
        <strain evidence="2 3">NBRC 14914</strain>
    </source>
</reference>
<keyword evidence="1" id="KW-0472">Membrane</keyword>
<feature type="transmembrane region" description="Helical" evidence="1">
    <location>
        <begin position="102"/>
        <end position="122"/>
    </location>
</feature>
<keyword evidence="1" id="KW-1133">Transmembrane helix</keyword>
<protein>
    <submittedName>
        <fullName evidence="2">Uncharacterized protein</fullName>
    </submittedName>
</protein>
<dbReference type="Proteomes" id="UP000637628">
    <property type="component" value="Unassembled WGS sequence"/>
</dbReference>
<feature type="transmembrane region" description="Helical" evidence="1">
    <location>
        <begin position="49"/>
        <end position="70"/>
    </location>
</feature>
<name>A0ABQ3YXF4_9ACTN</name>
<comment type="caution">
    <text evidence="2">The sequence shown here is derived from an EMBL/GenBank/DDBJ whole genome shotgun (WGS) entry which is preliminary data.</text>
</comment>
<evidence type="ECO:0000256" key="1">
    <source>
        <dbReference type="SAM" id="Phobius"/>
    </source>
</evidence>
<sequence length="125" mass="13449">MRDSAPANRVSGVTTEDQPAATGYAARMAFALQKDPAEPARRTHLHLKLTAVTLAWLVTVPLLLLFGLTGRHRGDHIFDLAAFLTLLGPFVAATMATRNRRFGLGGAYVVLTLLMVLPAAAITRL</sequence>